<evidence type="ECO:0000256" key="1">
    <source>
        <dbReference type="SAM" id="SignalP"/>
    </source>
</evidence>
<proteinExistence type="predicted"/>
<reference evidence="2" key="1">
    <citation type="submission" date="2022-08" db="EMBL/GenBank/DDBJ databases">
        <authorList>
            <person name="Zhang D."/>
        </authorList>
    </citation>
    <scope>NUCLEOTIDE SEQUENCE</scope>
    <source>
        <strain evidence="2">XJ19-11</strain>
    </source>
</reference>
<evidence type="ECO:0008006" key="4">
    <source>
        <dbReference type="Google" id="ProtNLM"/>
    </source>
</evidence>
<dbReference type="EMBL" id="JANSUY010000027">
    <property type="protein sequence ID" value="MCR9017322.1"/>
    <property type="molecule type" value="Genomic_DNA"/>
</dbReference>
<evidence type="ECO:0000313" key="3">
    <source>
        <dbReference type="Proteomes" id="UP001142175"/>
    </source>
</evidence>
<gene>
    <name evidence="2" type="ORF">NU887_19965</name>
</gene>
<dbReference type="Proteomes" id="UP001142175">
    <property type="component" value="Unassembled WGS sequence"/>
</dbReference>
<accession>A0A9X2PC54</accession>
<sequence>MKKLLVLAFAMLPLFAFAQEPGIGLRFGEPFSITYKTFIDDKISLEGMVGRVGPNSGQYYRRDFDNNRPSPNAFYVGHSTSNTWSLNFRGAYHEDFSDDFNIGSGYLLGYAGAGVQLRSVLVDYAFTDSSISQATLRETRRNMDFGPEAFGGAEYYFDEAPISVFGEVGFFMELLDRFGHFRLQGAIGVRYLF</sequence>
<keyword evidence="3" id="KW-1185">Reference proteome</keyword>
<dbReference type="RefSeq" id="WP_258425161.1">
    <property type="nucleotide sequence ID" value="NZ_JANAEZ010000004.1"/>
</dbReference>
<organism evidence="2 3">
    <name type="scientific">Aquiflexum gelatinilyticum</name>
    <dbReference type="NCBI Taxonomy" id="2961943"/>
    <lineage>
        <taxon>Bacteria</taxon>
        <taxon>Pseudomonadati</taxon>
        <taxon>Bacteroidota</taxon>
        <taxon>Cytophagia</taxon>
        <taxon>Cytophagales</taxon>
        <taxon>Cyclobacteriaceae</taxon>
        <taxon>Aquiflexum</taxon>
    </lineage>
</organism>
<dbReference type="AlphaFoldDB" id="A0A9X2PC54"/>
<name>A0A9X2PC54_9BACT</name>
<protein>
    <recommendedName>
        <fullName evidence="4">Outer membrane protein beta-barrel domain-containing protein</fullName>
    </recommendedName>
</protein>
<keyword evidence="1" id="KW-0732">Signal</keyword>
<comment type="caution">
    <text evidence="2">The sequence shown here is derived from an EMBL/GenBank/DDBJ whole genome shotgun (WGS) entry which is preliminary data.</text>
</comment>
<feature type="chain" id="PRO_5040870003" description="Outer membrane protein beta-barrel domain-containing protein" evidence="1">
    <location>
        <begin position="19"/>
        <end position="193"/>
    </location>
</feature>
<evidence type="ECO:0000313" key="2">
    <source>
        <dbReference type="EMBL" id="MCR9017322.1"/>
    </source>
</evidence>
<feature type="signal peptide" evidence="1">
    <location>
        <begin position="1"/>
        <end position="18"/>
    </location>
</feature>